<feature type="compositionally biased region" description="Acidic residues" evidence="10">
    <location>
        <begin position="39"/>
        <end position="58"/>
    </location>
</feature>
<name>A0A329QCE4_9ACTN</name>
<dbReference type="SUPFAM" id="SSF50022">
    <property type="entry name" value="ISP domain"/>
    <property type="match status" value="1"/>
</dbReference>
<dbReference type="InterPro" id="IPR014349">
    <property type="entry name" value="Rieske_Fe-S_prot"/>
</dbReference>
<dbReference type="GO" id="GO:0016705">
    <property type="term" value="F:oxidoreductase activity, acting on paired donors, with incorporation or reduction of molecular oxygen"/>
    <property type="evidence" value="ECO:0007669"/>
    <property type="project" value="UniProtKB-ARBA"/>
</dbReference>
<keyword evidence="13" id="KW-1185">Reference proteome</keyword>
<accession>A0A329QCE4</accession>
<evidence type="ECO:0000256" key="6">
    <source>
        <dbReference type="ARBA" id="ARBA00023014"/>
    </source>
</evidence>
<dbReference type="Proteomes" id="UP000250462">
    <property type="component" value="Unassembled WGS sequence"/>
</dbReference>
<dbReference type="PRINTS" id="PR00162">
    <property type="entry name" value="RIESKE"/>
</dbReference>
<dbReference type="GO" id="GO:0016020">
    <property type="term" value="C:membrane"/>
    <property type="evidence" value="ECO:0007669"/>
    <property type="project" value="InterPro"/>
</dbReference>
<evidence type="ECO:0000256" key="2">
    <source>
        <dbReference type="ARBA" id="ARBA00015816"/>
    </source>
</evidence>
<evidence type="ECO:0000313" key="12">
    <source>
        <dbReference type="EMBL" id="RAW10053.1"/>
    </source>
</evidence>
<dbReference type="RefSeq" id="WP_112260035.1">
    <property type="nucleotide sequence ID" value="NZ_QMIG01000030.1"/>
</dbReference>
<comment type="function">
    <text evidence="1">Iron-sulfur subunit of the cytochrome bc1 complex, an essential component of the respiratory electron transport chain required for ATP synthesis. The bc1 complex catalyzes the oxidation of menaquinol and the reduction of cytochrome c in the respiratory chain. The bc1 complex operates through a Q-cycle mechanism that couples electron transfer to generation of the proton gradient that drives ATP synthesis.</text>
</comment>
<dbReference type="Gene3D" id="2.102.10.10">
    <property type="entry name" value="Rieske [2Fe-2S] iron-sulphur domain"/>
    <property type="match status" value="1"/>
</dbReference>
<dbReference type="GO" id="GO:0051537">
    <property type="term" value="F:2 iron, 2 sulfur cluster binding"/>
    <property type="evidence" value="ECO:0007669"/>
    <property type="project" value="UniProtKB-KW"/>
</dbReference>
<proteinExistence type="predicted"/>
<dbReference type="InterPro" id="IPR017941">
    <property type="entry name" value="Rieske_2Fe-2S"/>
</dbReference>
<dbReference type="InterPro" id="IPR036922">
    <property type="entry name" value="Rieske_2Fe-2S_sf"/>
</dbReference>
<dbReference type="FunFam" id="2.102.10.10:FF:000016">
    <property type="entry name" value="Nitrite reductase/ring-hydroxylating ferredoxin subunit"/>
    <property type="match status" value="1"/>
</dbReference>
<sequence>MAMGTVGFGGLVAACGDDEPADEPGGAASPDNATGDASPTDEGDTTPEDGAGETETSDSAEALASVDDVPVGGGVILEGPEIVVTQPEEGEFVAFSNVCTHRGCAVDEAADGLITCPCHGSQFSAVDGSVEQGPAEQALEEISIVVEGDQIRRA</sequence>
<organism evidence="12 13">
    <name type="scientific">Phytoactinopolyspora halophila</name>
    <dbReference type="NCBI Taxonomy" id="1981511"/>
    <lineage>
        <taxon>Bacteria</taxon>
        <taxon>Bacillati</taxon>
        <taxon>Actinomycetota</taxon>
        <taxon>Actinomycetes</taxon>
        <taxon>Jiangellales</taxon>
        <taxon>Jiangellaceae</taxon>
        <taxon>Phytoactinopolyspora</taxon>
    </lineage>
</organism>
<reference evidence="12 13" key="1">
    <citation type="submission" date="2018-06" db="EMBL/GenBank/DDBJ databases">
        <title>Phytoactinopolyspora halophila sp. nov., a novel halophilic actinomycete isolated from a saline soil in China.</title>
        <authorList>
            <person name="Tang S.-K."/>
        </authorList>
    </citation>
    <scope>NUCLEOTIDE SEQUENCE [LARGE SCALE GENOMIC DNA]</scope>
    <source>
        <strain evidence="12 13">YIM 96934</strain>
    </source>
</reference>
<feature type="region of interest" description="Disordered" evidence="10">
    <location>
        <begin position="1"/>
        <end position="74"/>
    </location>
</feature>
<dbReference type="PROSITE" id="PS51296">
    <property type="entry name" value="RIESKE"/>
    <property type="match status" value="1"/>
</dbReference>
<dbReference type="EMBL" id="QMIG01000030">
    <property type="protein sequence ID" value="RAW10053.1"/>
    <property type="molecule type" value="Genomic_DNA"/>
</dbReference>
<evidence type="ECO:0000256" key="1">
    <source>
        <dbReference type="ARBA" id="ARBA00002494"/>
    </source>
</evidence>
<keyword evidence="6" id="KW-0411">Iron-sulfur</keyword>
<dbReference type="Pfam" id="PF00355">
    <property type="entry name" value="Rieske"/>
    <property type="match status" value="1"/>
</dbReference>
<dbReference type="InterPro" id="IPR005805">
    <property type="entry name" value="Rieske_Fe-S_prot_C"/>
</dbReference>
<dbReference type="GO" id="GO:0046872">
    <property type="term" value="F:metal ion binding"/>
    <property type="evidence" value="ECO:0007669"/>
    <property type="project" value="UniProtKB-KW"/>
</dbReference>
<dbReference type="PANTHER" id="PTHR10134">
    <property type="entry name" value="CYTOCHROME B-C1 COMPLEX SUBUNIT RIESKE, MITOCHONDRIAL"/>
    <property type="match status" value="1"/>
</dbReference>
<evidence type="ECO:0000256" key="5">
    <source>
        <dbReference type="ARBA" id="ARBA00023004"/>
    </source>
</evidence>
<feature type="domain" description="Rieske" evidence="11">
    <location>
        <begin position="61"/>
        <end position="153"/>
    </location>
</feature>
<feature type="compositionally biased region" description="Gly residues" evidence="10">
    <location>
        <begin position="1"/>
        <end position="10"/>
    </location>
</feature>
<evidence type="ECO:0000256" key="4">
    <source>
        <dbReference type="ARBA" id="ARBA00022723"/>
    </source>
</evidence>
<evidence type="ECO:0000259" key="11">
    <source>
        <dbReference type="PROSITE" id="PS51296"/>
    </source>
</evidence>
<evidence type="ECO:0000256" key="7">
    <source>
        <dbReference type="ARBA" id="ARBA00023157"/>
    </source>
</evidence>
<dbReference type="CDD" id="cd03467">
    <property type="entry name" value="Rieske"/>
    <property type="match status" value="1"/>
</dbReference>
<keyword evidence="5" id="KW-0408">Iron</keyword>
<evidence type="ECO:0000256" key="8">
    <source>
        <dbReference type="ARBA" id="ARBA00029586"/>
    </source>
</evidence>
<dbReference type="GO" id="GO:0004497">
    <property type="term" value="F:monooxygenase activity"/>
    <property type="evidence" value="ECO:0007669"/>
    <property type="project" value="UniProtKB-ARBA"/>
</dbReference>
<keyword evidence="7" id="KW-1015">Disulfide bond</keyword>
<keyword evidence="4" id="KW-0479">Metal-binding</keyword>
<evidence type="ECO:0000256" key="9">
    <source>
        <dbReference type="ARBA" id="ARBA00034078"/>
    </source>
</evidence>
<comment type="cofactor">
    <cofactor evidence="9">
        <name>[2Fe-2S] cluster</name>
        <dbReference type="ChEBI" id="CHEBI:190135"/>
    </cofactor>
</comment>
<comment type="caution">
    <text evidence="12">The sequence shown here is derived from an EMBL/GenBank/DDBJ whole genome shotgun (WGS) entry which is preliminary data.</text>
</comment>
<dbReference type="OrthoDB" id="25106at2"/>
<dbReference type="AlphaFoldDB" id="A0A329QCE4"/>
<protein>
    <recommendedName>
        <fullName evidence="2">Cytochrome bc1 complex Rieske iron-sulfur subunit</fullName>
    </recommendedName>
    <alternativeName>
        <fullName evidence="8">Cytochrome bc1 reductase complex subunit QcrA</fullName>
    </alternativeName>
</protein>
<evidence type="ECO:0000313" key="13">
    <source>
        <dbReference type="Proteomes" id="UP000250462"/>
    </source>
</evidence>
<gene>
    <name evidence="12" type="ORF">DPM12_19505</name>
</gene>
<evidence type="ECO:0000256" key="10">
    <source>
        <dbReference type="SAM" id="MobiDB-lite"/>
    </source>
</evidence>
<evidence type="ECO:0000256" key="3">
    <source>
        <dbReference type="ARBA" id="ARBA00022714"/>
    </source>
</evidence>
<keyword evidence="3" id="KW-0001">2Fe-2S</keyword>